<evidence type="ECO:0000259" key="8">
    <source>
        <dbReference type="PROSITE" id="PS50217"/>
    </source>
</evidence>
<dbReference type="GO" id="GO:0003700">
    <property type="term" value="F:DNA-binding transcription factor activity"/>
    <property type="evidence" value="ECO:0007669"/>
    <property type="project" value="InterPro"/>
</dbReference>
<dbReference type="OrthoDB" id="295274at2759"/>
<dbReference type="PROSITE" id="PS50217">
    <property type="entry name" value="BZIP"/>
    <property type="match status" value="1"/>
</dbReference>
<dbReference type="Proteomes" id="UP000716291">
    <property type="component" value="Unassembled WGS sequence"/>
</dbReference>
<gene>
    <name evidence="9" type="ORF">G6F64_011366</name>
</gene>
<dbReference type="GO" id="GO:0003677">
    <property type="term" value="F:DNA binding"/>
    <property type="evidence" value="ECO:0007669"/>
    <property type="project" value="UniProtKB-KW"/>
</dbReference>
<name>A0A9P6WZG6_RHIOR</name>
<evidence type="ECO:0000256" key="1">
    <source>
        <dbReference type="ARBA" id="ARBA00004123"/>
    </source>
</evidence>
<organism evidence="9 10">
    <name type="scientific">Rhizopus oryzae</name>
    <name type="common">Mucormycosis agent</name>
    <name type="synonym">Rhizopus arrhizus var. delemar</name>
    <dbReference type="NCBI Taxonomy" id="64495"/>
    <lineage>
        <taxon>Eukaryota</taxon>
        <taxon>Fungi</taxon>
        <taxon>Fungi incertae sedis</taxon>
        <taxon>Mucoromycota</taxon>
        <taxon>Mucoromycotina</taxon>
        <taxon>Mucoromycetes</taxon>
        <taxon>Mucorales</taxon>
        <taxon>Mucorineae</taxon>
        <taxon>Rhizopodaceae</taxon>
        <taxon>Rhizopus</taxon>
    </lineage>
</organism>
<dbReference type="PRINTS" id="PR00043">
    <property type="entry name" value="LEUZIPPRJUN"/>
</dbReference>
<evidence type="ECO:0000256" key="5">
    <source>
        <dbReference type="ARBA" id="ARBA00023242"/>
    </source>
</evidence>
<evidence type="ECO:0000256" key="2">
    <source>
        <dbReference type="ARBA" id="ARBA00023015"/>
    </source>
</evidence>
<evidence type="ECO:0000256" key="3">
    <source>
        <dbReference type="ARBA" id="ARBA00023125"/>
    </source>
</evidence>
<dbReference type="EMBL" id="JAANQT010002734">
    <property type="protein sequence ID" value="KAG1301931.1"/>
    <property type="molecule type" value="Genomic_DNA"/>
</dbReference>
<sequence>MMTEENNVGPLATPTRFLVENDAWNFTPGFGQEIIVDPFDCNYQPQTRSPMIIKEDKWLPEPALSPSTPPLTQSPTNSFMSLSNSMDDIIVQDEATQRTTTKKERDEEYKPRSTGGRKRRIVFEGEDAEERRKKFLERNRVAAYKCRQKKKNWIQELEKRAEICSARNKELRQTVSQLKEESMHLRNLLLSHGSCDCESVQSYLRRTSMQITSNVYSRRESSLAVQPTYSTSFKDNTNHSLNTIQAQDYFAQTHNMI</sequence>
<dbReference type="InterPro" id="IPR002112">
    <property type="entry name" value="Leuzip_Jun"/>
</dbReference>
<feature type="domain" description="BZIP" evidence="8">
    <location>
        <begin position="129"/>
        <end position="192"/>
    </location>
</feature>
<accession>A0A9P6WZG6</accession>
<evidence type="ECO:0000256" key="4">
    <source>
        <dbReference type="ARBA" id="ARBA00023163"/>
    </source>
</evidence>
<reference evidence="9" key="1">
    <citation type="journal article" date="2020" name="Microb. Genom.">
        <title>Genetic diversity of clinical and environmental Mucorales isolates obtained from an investigation of mucormycosis cases among solid organ transplant recipients.</title>
        <authorList>
            <person name="Nguyen M.H."/>
            <person name="Kaul D."/>
            <person name="Muto C."/>
            <person name="Cheng S.J."/>
            <person name="Richter R.A."/>
            <person name="Bruno V.M."/>
            <person name="Liu G."/>
            <person name="Beyhan S."/>
            <person name="Sundermann A.J."/>
            <person name="Mounaud S."/>
            <person name="Pasculle A.W."/>
            <person name="Nierman W.C."/>
            <person name="Driscoll E."/>
            <person name="Cumbie R."/>
            <person name="Clancy C.J."/>
            <person name="Dupont C.L."/>
        </authorList>
    </citation>
    <scope>NUCLEOTIDE SEQUENCE</scope>
    <source>
        <strain evidence="9">GL11</strain>
    </source>
</reference>
<keyword evidence="4" id="KW-0804">Transcription</keyword>
<evidence type="ECO:0000313" key="9">
    <source>
        <dbReference type="EMBL" id="KAG1301931.1"/>
    </source>
</evidence>
<keyword evidence="5" id="KW-0539">Nucleus</keyword>
<dbReference type="SUPFAM" id="SSF57959">
    <property type="entry name" value="Leucine zipper domain"/>
    <property type="match status" value="1"/>
</dbReference>
<comment type="caution">
    <text evidence="9">The sequence shown here is derived from an EMBL/GenBank/DDBJ whole genome shotgun (WGS) entry which is preliminary data.</text>
</comment>
<keyword evidence="2" id="KW-0805">Transcription regulation</keyword>
<dbReference type="InterPro" id="IPR051027">
    <property type="entry name" value="bZIP_transcription_factors"/>
</dbReference>
<dbReference type="AlphaFoldDB" id="A0A9P6WZG6"/>
<dbReference type="CDD" id="cd14687">
    <property type="entry name" value="bZIP_ATF2"/>
    <property type="match status" value="1"/>
</dbReference>
<protein>
    <recommendedName>
        <fullName evidence="8">BZIP domain-containing protein</fullName>
    </recommendedName>
</protein>
<feature type="region of interest" description="Disordered" evidence="7">
    <location>
        <begin position="94"/>
        <end position="116"/>
    </location>
</feature>
<dbReference type="Pfam" id="PF00170">
    <property type="entry name" value="bZIP_1"/>
    <property type="match status" value="1"/>
</dbReference>
<evidence type="ECO:0000256" key="7">
    <source>
        <dbReference type="SAM" id="MobiDB-lite"/>
    </source>
</evidence>
<dbReference type="GO" id="GO:0005634">
    <property type="term" value="C:nucleus"/>
    <property type="evidence" value="ECO:0007669"/>
    <property type="project" value="UniProtKB-SubCell"/>
</dbReference>
<feature type="compositionally biased region" description="Basic and acidic residues" evidence="7">
    <location>
        <begin position="101"/>
        <end position="111"/>
    </location>
</feature>
<evidence type="ECO:0000256" key="6">
    <source>
        <dbReference type="SAM" id="Coils"/>
    </source>
</evidence>
<dbReference type="InterPro" id="IPR004827">
    <property type="entry name" value="bZIP"/>
</dbReference>
<dbReference type="PANTHER" id="PTHR19304">
    <property type="entry name" value="CYCLIC-AMP RESPONSE ELEMENT BINDING PROTEIN"/>
    <property type="match status" value="1"/>
</dbReference>
<comment type="subcellular location">
    <subcellularLocation>
        <location evidence="1">Nucleus</location>
    </subcellularLocation>
</comment>
<dbReference type="Gene3D" id="1.20.5.170">
    <property type="match status" value="1"/>
</dbReference>
<dbReference type="SMART" id="SM00338">
    <property type="entry name" value="BRLZ"/>
    <property type="match status" value="1"/>
</dbReference>
<dbReference type="InterPro" id="IPR046347">
    <property type="entry name" value="bZIP_sf"/>
</dbReference>
<keyword evidence="10" id="KW-1185">Reference proteome</keyword>
<dbReference type="PROSITE" id="PS00036">
    <property type="entry name" value="BZIP_BASIC"/>
    <property type="match status" value="1"/>
</dbReference>
<proteinExistence type="predicted"/>
<keyword evidence="3" id="KW-0238">DNA-binding</keyword>
<evidence type="ECO:0000313" key="10">
    <source>
        <dbReference type="Proteomes" id="UP000716291"/>
    </source>
</evidence>
<keyword evidence="6" id="KW-0175">Coiled coil</keyword>
<feature type="coiled-coil region" evidence="6">
    <location>
        <begin position="154"/>
        <end position="188"/>
    </location>
</feature>
<dbReference type="FunFam" id="1.20.5.170:FF:000010">
    <property type="entry name" value="Cyclic AMP-dependent transcription factor ATF-2"/>
    <property type="match status" value="1"/>
</dbReference>